<dbReference type="AlphaFoldDB" id="A0A6A5XY12"/>
<dbReference type="RefSeq" id="XP_033386185.1">
    <property type="nucleotide sequence ID" value="XM_033527585.1"/>
</dbReference>
<keyword evidence="2" id="KW-1185">Reference proteome</keyword>
<dbReference type="Proteomes" id="UP000799778">
    <property type="component" value="Unassembled WGS sequence"/>
</dbReference>
<gene>
    <name evidence="1" type="ORF">BU24DRAFT_420908</name>
</gene>
<protein>
    <submittedName>
        <fullName evidence="1">Uncharacterized protein</fullName>
    </submittedName>
</protein>
<evidence type="ECO:0000313" key="2">
    <source>
        <dbReference type="Proteomes" id="UP000799778"/>
    </source>
</evidence>
<reference evidence="1" key="1">
    <citation type="journal article" date="2020" name="Stud. Mycol.">
        <title>101 Dothideomycetes genomes: a test case for predicting lifestyles and emergence of pathogens.</title>
        <authorList>
            <person name="Haridas S."/>
            <person name="Albert R."/>
            <person name="Binder M."/>
            <person name="Bloem J."/>
            <person name="Labutti K."/>
            <person name="Salamov A."/>
            <person name="Andreopoulos B."/>
            <person name="Baker S."/>
            <person name="Barry K."/>
            <person name="Bills G."/>
            <person name="Bluhm B."/>
            <person name="Cannon C."/>
            <person name="Castanera R."/>
            <person name="Culley D."/>
            <person name="Daum C."/>
            <person name="Ezra D."/>
            <person name="Gonzalez J."/>
            <person name="Henrissat B."/>
            <person name="Kuo A."/>
            <person name="Liang C."/>
            <person name="Lipzen A."/>
            <person name="Lutzoni F."/>
            <person name="Magnuson J."/>
            <person name="Mondo S."/>
            <person name="Nolan M."/>
            <person name="Ohm R."/>
            <person name="Pangilinan J."/>
            <person name="Park H.-J."/>
            <person name="Ramirez L."/>
            <person name="Alfaro M."/>
            <person name="Sun H."/>
            <person name="Tritt A."/>
            <person name="Yoshinaga Y."/>
            <person name="Zwiers L.-H."/>
            <person name="Turgeon B."/>
            <person name="Goodwin S."/>
            <person name="Spatafora J."/>
            <person name="Crous P."/>
            <person name="Grigoriev I."/>
        </authorList>
    </citation>
    <scope>NUCLEOTIDE SEQUENCE</scope>
    <source>
        <strain evidence="1">CBS 175.79</strain>
    </source>
</reference>
<accession>A0A6A5XY12</accession>
<organism evidence="1 2">
    <name type="scientific">Aaosphaeria arxii CBS 175.79</name>
    <dbReference type="NCBI Taxonomy" id="1450172"/>
    <lineage>
        <taxon>Eukaryota</taxon>
        <taxon>Fungi</taxon>
        <taxon>Dikarya</taxon>
        <taxon>Ascomycota</taxon>
        <taxon>Pezizomycotina</taxon>
        <taxon>Dothideomycetes</taxon>
        <taxon>Pleosporomycetidae</taxon>
        <taxon>Pleosporales</taxon>
        <taxon>Pleosporales incertae sedis</taxon>
        <taxon>Aaosphaeria</taxon>
    </lineage>
</organism>
<name>A0A6A5XY12_9PLEO</name>
<dbReference type="EMBL" id="ML978068">
    <property type="protein sequence ID" value="KAF2017846.1"/>
    <property type="molecule type" value="Genomic_DNA"/>
</dbReference>
<proteinExistence type="predicted"/>
<dbReference type="GeneID" id="54284982"/>
<sequence>MTSETRERHALAAAVAGNMPTVVPSNVVRIVPFRHLQSSVGVCVALSSTTTQRKPRGNNNSNDIFTKLSRLSRTRQHDALRASQPNANPTSTACLVLHRRSANTHLPFLFLSSCPPPHRENASNYCLESQAWIWVGRWGVYGRPRFTGRSFVRSVSLDYH</sequence>
<evidence type="ECO:0000313" key="1">
    <source>
        <dbReference type="EMBL" id="KAF2017846.1"/>
    </source>
</evidence>